<accession>A0A8H7DJ17</accession>
<organism evidence="1 2">
    <name type="scientific">Mycena sanguinolenta</name>
    <dbReference type="NCBI Taxonomy" id="230812"/>
    <lineage>
        <taxon>Eukaryota</taxon>
        <taxon>Fungi</taxon>
        <taxon>Dikarya</taxon>
        <taxon>Basidiomycota</taxon>
        <taxon>Agaricomycotina</taxon>
        <taxon>Agaricomycetes</taxon>
        <taxon>Agaricomycetidae</taxon>
        <taxon>Agaricales</taxon>
        <taxon>Marasmiineae</taxon>
        <taxon>Mycenaceae</taxon>
        <taxon>Mycena</taxon>
    </lineage>
</organism>
<protein>
    <submittedName>
        <fullName evidence="1">Uncharacterized protein</fullName>
    </submittedName>
</protein>
<dbReference type="OrthoDB" id="3009403at2759"/>
<name>A0A8H7DJ17_9AGAR</name>
<keyword evidence="2" id="KW-1185">Reference proteome</keyword>
<sequence length="132" mass="15811">MPKKKRIANRIDESDPDSYRRYKKWRSSRTYEARHREARNAKKRERMAALRAKQKMDSPIVQAARLAAKEESARKYRENHRLDIAIRARLARYEAKKARQNAQAADTLLSMRQRNCLDRALWDIEPNEWDQT</sequence>
<comment type="caution">
    <text evidence="1">The sequence shown here is derived from an EMBL/GenBank/DDBJ whole genome shotgun (WGS) entry which is preliminary data.</text>
</comment>
<dbReference type="Proteomes" id="UP000623467">
    <property type="component" value="Unassembled WGS sequence"/>
</dbReference>
<evidence type="ECO:0000313" key="2">
    <source>
        <dbReference type="Proteomes" id="UP000623467"/>
    </source>
</evidence>
<dbReference type="EMBL" id="JACAZH010000001">
    <property type="protein sequence ID" value="KAF7377214.1"/>
    <property type="molecule type" value="Genomic_DNA"/>
</dbReference>
<dbReference type="AlphaFoldDB" id="A0A8H7DJ17"/>
<proteinExistence type="predicted"/>
<gene>
    <name evidence="1" type="ORF">MSAN_00141100</name>
</gene>
<evidence type="ECO:0000313" key="1">
    <source>
        <dbReference type="EMBL" id="KAF7377214.1"/>
    </source>
</evidence>
<reference evidence="1" key="1">
    <citation type="submission" date="2020-05" db="EMBL/GenBank/DDBJ databases">
        <title>Mycena genomes resolve the evolution of fungal bioluminescence.</title>
        <authorList>
            <person name="Tsai I.J."/>
        </authorList>
    </citation>
    <scope>NUCLEOTIDE SEQUENCE</scope>
    <source>
        <strain evidence="1">160909Yilan</strain>
    </source>
</reference>